<dbReference type="PROSITE" id="PS50127">
    <property type="entry name" value="UBC_2"/>
    <property type="match status" value="1"/>
</dbReference>
<proteinExistence type="inferred from homology"/>
<evidence type="ECO:0000256" key="5">
    <source>
        <dbReference type="PROSITE-ProRule" id="PRU10133"/>
    </source>
</evidence>
<evidence type="ECO:0000313" key="10">
    <source>
        <dbReference type="Proteomes" id="UP000078046"/>
    </source>
</evidence>
<gene>
    <name evidence="9" type="ORF">A3Q56_01149</name>
</gene>
<evidence type="ECO:0000256" key="6">
    <source>
        <dbReference type="RuleBase" id="RU362109"/>
    </source>
</evidence>
<evidence type="ECO:0000259" key="8">
    <source>
        <dbReference type="PROSITE" id="PS50127"/>
    </source>
</evidence>
<dbReference type="CDD" id="cd23800">
    <property type="entry name" value="UBCc_UBE2K"/>
    <property type="match status" value="1"/>
</dbReference>
<keyword evidence="3 6" id="KW-0833">Ubl conjugation pathway</keyword>
<dbReference type="PROSITE" id="PS00183">
    <property type="entry name" value="UBC_1"/>
    <property type="match status" value="1"/>
</dbReference>
<dbReference type="InterPro" id="IPR023313">
    <property type="entry name" value="UBQ-conjugating_AS"/>
</dbReference>
<dbReference type="PANTHER" id="PTHR24068">
    <property type="entry name" value="UBIQUITIN-CONJUGATING ENZYME E2"/>
    <property type="match status" value="1"/>
</dbReference>
<dbReference type="GO" id="GO:0016740">
    <property type="term" value="F:transferase activity"/>
    <property type="evidence" value="ECO:0007669"/>
    <property type="project" value="UniProtKB-KW"/>
</dbReference>
<dbReference type="OrthoDB" id="9993688at2759"/>
<evidence type="ECO:0000256" key="3">
    <source>
        <dbReference type="ARBA" id="ARBA00022786"/>
    </source>
</evidence>
<dbReference type="EMBL" id="LWCA01000079">
    <property type="protein sequence ID" value="OAF71114.1"/>
    <property type="molecule type" value="Genomic_DNA"/>
</dbReference>
<keyword evidence="2 6" id="KW-0547">Nucleotide-binding</keyword>
<keyword evidence="1" id="KW-0808">Transferase</keyword>
<dbReference type="SUPFAM" id="SSF54495">
    <property type="entry name" value="UBC-like"/>
    <property type="match status" value="1"/>
</dbReference>
<evidence type="ECO:0000256" key="1">
    <source>
        <dbReference type="ARBA" id="ARBA00022679"/>
    </source>
</evidence>
<name>A0A177BCB1_9BILA</name>
<evidence type="ECO:0000259" key="7">
    <source>
        <dbReference type="PROSITE" id="PS50030"/>
    </source>
</evidence>
<dbReference type="SMART" id="SM00212">
    <property type="entry name" value="UBCc"/>
    <property type="match status" value="1"/>
</dbReference>
<dbReference type="InterPro" id="IPR015940">
    <property type="entry name" value="UBA"/>
</dbReference>
<dbReference type="AlphaFoldDB" id="A0A177BCB1"/>
<feature type="active site" description="Glycyl thioester intermediate" evidence="5">
    <location>
        <position position="92"/>
    </location>
</feature>
<dbReference type="PROSITE" id="PS50030">
    <property type="entry name" value="UBA"/>
    <property type="match status" value="1"/>
</dbReference>
<feature type="domain" description="UBC core" evidence="8">
    <location>
        <begin position="4"/>
        <end position="154"/>
    </location>
</feature>
<dbReference type="InterPro" id="IPR016135">
    <property type="entry name" value="UBQ-conjugating_enzyme/RWD"/>
</dbReference>
<dbReference type="InterPro" id="IPR000608">
    <property type="entry name" value="UBC"/>
</dbReference>
<reference evidence="9 10" key="1">
    <citation type="submission" date="2016-04" db="EMBL/GenBank/DDBJ databases">
        <title>The genome of Intoshia linei affirms orthonectids as highly simplified spiralians.</title>
        <authorList>
            <person name="Mikhailov K.V."/>
            <person name="Slusarev G.S."/>
            <person name="Nikitin M.A."/>
            <person name="Logacheva M.D."/>
            <person name="Penin A."/>
            <person name="Aleoshin V."/>
            <person name="Panchin Y.V."/>
        </authorList>
    </citation>
    <scope>NUCLEOTIDE SEQUENCE [LARGE SCALE GENOMIC DNA]</scope>
    <source>
        <strain evidence="9">Intl2013</strain>
        <tissue evidence="9">Whole animal</tissue>
    </source>
</reference>
<dbReference type="SMART" id="SM00165">
    <property type="entry name" value="UBA"/>
    <property type="match status" value="1"/>
</dbReference>
<evidence type="ECO:0000256" key="2">
    <source>
        <dbReference type="ARBA" id="ARBA00022741"/>
    </source>
</evidence>
<dbReference type="Gene3D" id="3.10.110.10">
    <property type="entry name" value="Ubiquitin Conjugating Enzyme"/>
    <property type="match status" value="1"/>
</dbReference>
<dbReference type="SUPFAM" id="SSF46934">
    <property type="entry name" value="UBA-like"/>
    <property type="match status" value="1"/>
</dbReference>
<evidence type="ECO:0000313" key="9">
    <source>
        <dbReference type="EMBL" id="OAF71114.1"/>
    </source>
</evidence>
<dbReference type="Pfam" id="PF00179">
    <property type="entry name" value="UQ_con"/>
    <property type="match status" value="1"/>
</dbReference>
<feature type="domain" description="UBA" evidence="7">
    <location>
        <begin position="160"/>
        <end position="200"/>
    </location>
</feature>
<comment type="similarity">
    <text evidence="6">Belongs to the ubiquitin-conjugating enzyme family.</text>
</comment>
<sequence>MSNIAVKRLKREFLDNEKYATEGDSMITLELIDQNYLHVQGTILGAQDTPYHQGHFLINIVIPESYPFSPPKVTFKTPVWHPNISSVTGVICLDILKEKWAASLTLRTVLLSIQALLSCPVPEDPQDGVVASQYIKDKSLFEKTAQYWTHAFASGPYFDENQEQQVKTIVGMGFNHFEAISNLSYVDWDIELASQRLLDDR</sequence>
<protein>
    <submittedName>
        <fullName evidence="9">Uncharacterized protein</fullName>
    </submittedName>
</protein>
<dbReference type="InterPro" id="IPR009060">
    <property type="entry name" value="UBA-like_sf"/>
</dbReference>
<keyword evidence="4 6" id="KW-0067">ATP-binding</keyword>
<accession>A0A177BCB1</accession>
<comment type="caution">
    <text evidence="9">The sequence shown here is derived from an EMBL/GenBank/DDBJ whole genome shotgun (WGS) entry which is preliminary data.</text>
</comment>
<evidence type="ECO:0000256" key="4">
    <source>
        <dbReference type="ARBA" id="ARBA00022840"/>
    </source>
</evidence>
<dbReference type="GO" id="GO:0005524">
    <property type="term" value="F:ATP binding"/>
    <property type="evidence" value="ECO:0007669"/>
    <property type="project" value="UniProtKB-UniRule"/>
</dbReference>
<keyword evidence="10" id="KW-1185">Reference proteome</keyword>
<organism evidence="9 10">
    <name type="scientific">Intoshia linei</name>
    <dbReference type="NCBI Taxonomy" id="1819745"/>
    <lineage>
        <taxon>Eukaryota</taxon>
        <taxon>Metazoa</taxon>
        <taxon>Spiralia</taxon>
        <taxon>Lophotrochozoa</taxon>
        <taxon>Mesozoa</taxon>
        <taxon>Orthonectida</taxon>
        <taxon>Rhopaluridae</taxon>
        <taxon>Intoshia</taxon>
    </lineage>
</organism>
<dbReference type="Proteomes" id="UP000078046">
    <property type="component" value="Unassembled WGS sequence"/>
</dbReference>